<evidence type="ECO:0000313" key="3">
    <source>
        <dbReference type="EMBL" id="USP80709.1"/>
    </source>
</evidence>
<evidence type="ECO:0000313" key="4">
    <source>
        <dbReference type="Proteomes" id="UP001056012"/>
    </source>
</evidence>
<dbReference type="OrthoDB" id="449487at2759"/>
<dbReference type="VEuPathDB" id="FungiDB:yc1106_07983"/>
<dbReference type="EMBL" id="CP089279">
    <property type="protein sequence ID" value="USP80709.1"/>
    <property type="molecule type" value="Genomic_DNA"/>
</dbReference>
<proteinExistence type="predicted"/>
<dbReference type="Proteomes" id="UP001056012">
    <property type="component" value="Chromosome 6"/>
</dbReference>
<gene>
    <name evidence="3" type="ORF">yc1106_07983</name>
</gene>
<dbReference type="AlphaFoldDB" id="A0A9Q9DWB0"/>
<protein>
    <recommendedName>
        <fullName evidence="2">Metallo-beta-lactamase domain-containing protein</fullName>
    </recommendedName>
</protein>
<sequence>MSVVATPMEQFVPFLRPEDKVLHNNVATHSQEPTIHSAFEEKTGTWQYIVADPSTKKAVIIDAVLDYDANSRTISTSTADKLLATIISSGYRIEKILETHAHADHLTAASYLQHRLSQMQGFRSPICIGKRIAQVQRFFAAKYDIPAEEYEGVFDQLFEDGESFSLGQLTVSVMHLPGHTPDHLGYQISKNVFCGDSIFHADIGTARCDFPGGSAKDLYTSAKRLLSLPEDVKIWTGHDYPACPARCEAVPWMTVQDHRQRNKHVSMSVAEEDFLALRQERDAGLAAPKLLDPSLQINIRAGRLPRPTLGGERLMLLPVKMQCDAW</sequence>
<keyword evidence="1" id="KW-0479">Metal-binding</keyword>
<reference evidence="3" key="1">
    <citation type="submission" date="2021-12" db="EMBL/GenBank/DDBJ databases">
        <title>Curvularia clavata genome.</title>
        <authorList>
            <person name="Cao Y."/>
        </authorList>
    </citation>
    <scope>NUCLEOTIDE SEQUENCE</scope>
    <source>
        <strain evidence="3">Yc1106</strain>
    </source>
</reference>
<dbReference type="PANTHER" id="PTHR43084">
    <property type="entry name" value="PERSULFIDE DIOXYGENASE ETHE1"/>
    <property type="match status" value="1"/>
</dbReference>
<dbReference type="GO" id="GO:0070813">
    <property type="term" value="P:hydrogen sulfide metabolic process"/>
    <property type="evidence" value="ECO:0007669"/>
    <property type="project" value="TreeGrafter"/>
</dbReference>
<dbReference type="SUPFAM" id="SSF56281">
    <property type="entry name" value="Metallo-hydrolase/oxidoreductase"/>
    <property type="match status" value="1"/>
</dbReference>
<dbReference type="Gene3D" id="3.60.15.10">
    <property type="entry name" value="Ribonuclease Z/Hydroxyacylglutathione hydrolase-like"/>
    <property type="match status" value="1"/>
</dbReference>
<dbReference type="CDD" id="cd07724">
    <property type="entry name" value="POD-like_MBL-fold"/>
    <property type="match status" value="1"/>
</dbReference>
<dbReference type="InterPro" id="IPR036866">
    <property type="entry name" value="RibonucZ/Hydroxyglut_hydro"/>
</dbReference>
<accession>A0A9Q9DWB0</accession>
<dbReference type="Pfam" id="PF00753">
    <property type="entry name" value="Lactamase_B"/>
    <property type="match status" value="1"/>
</dbReference>
<organism evidence="3 4">
    <name type="scientific">Curvularia clavata</name>
    <dbReference type="NCBI Taxonomy" id="95742"/>
    <lineage>
        <taxon>Eukaryota</taxon>
        <taxon>Fungi</taxon>
        <taxon>Dikarya</taxon>
        <taxon>Ascomycota</taxon>
        <taxon>Pezizomycotina</taxon>
        <taxon>Dothideomycetes</taxon>
        <taxon>Pleosporomycetidae</taxon>
        <taxon>Pleosporales</taxon>
        <taxon>Pleosporineae</taxon>
        <taxon>Pleosporaceae</taxon>
        <taxon>Curvularia</taxon>
    </lineage>
</organism>
<dbReference type="SMART" id="SM00849">
    <property type="entry name" value="Lactamase_B"/>
    <property type="match status" value="1"/>
</dbReference>
<keyword evidence="4" id="KW-1185">Reference proteome</keyword>
<feature type="domain" description="Metallo-beta-lactamase" evidence="2">
    <location>
        <begin position="44"/>
        <end position="238"/>
    </location>
</feature>
<dbReference type="GO" id="GO:0006749">
    <property type="term" value="P:glutathione metabolic process"/>
    <property type="evidence" value="ECO:0007669"/>
    <property type="project" value="InterPro"/>
</dbReference>
<name>A0A9Q9DWB0_CURCL</name>
<dbReference type="InterPro" id="IPR044528">
    <property type="entry name" value="POD-like_MBL-fold"/>
</dbReference>
<dbReference type="InterPro" id="IPR001279">
    <property type="entry name" value="Metallo-B-lactamas"/>
</dbReference>
<evidence type="ECO:0000256" key="1">
    <source>
        <dbReference type="ARBA" id="ARBA00022723"/>
    </source>
</evidence>
<dbReference type="GO" id="GO:0050313">
    <property type="term" value="F:sulfur dioxygenase activity"/>
    <property type="evidence" value="ECO:0007669"/>
    <property type="project" value="InterPro"/>
</dbReference>
<dbReference type="PANTHER" id="PTHR43084:SF1">
    <property type="entry name" value="PERSULFIDE DIOXYGENASE ETHE1, MITOCHONDRIAL"/>
    <property type="match status" value="1"/>
</dbReference>
<dbReference type="FunFam" id="3.60.15.10:FF:000033">
    <property type="entry name" value="MBL fold metallo-hydrolase"/>
    <property type="match status" value="1"/>
</dbReference>
<dbReference type="InterPro" id="IPR051682">
    <property type="entry name" value="Mito_Persulfide_Diox"/>
</dbReference>
<dbReference type="GO" id="GO:0046872">
    <property type="term" value="F:metal ion binding"/>
    <property type="evidence" value="ECO:0007669"/>
    <property type="project" value="UniProtKB-KW"/>
</dbReference>
<evidence type="ECO:0000259" key="2">
    <source>
        <dbReference type="SMART" id="SM00849"/>
    </source>
</evidence>